<organism evidence="1 2">
    <name type="scientific">Couchioplanes caeruleus subsp. caeruleus</name>
    <dbReference type="NCBI Taxonomy" id="56427"/>
    <lineage>
        <taxon>Bacteria</taxon>
        <taxon>Bacillati</taxon>
        <taxon>Actinomycetota</taxon>
        <taxon>Actinomycetes</taxon>
        <taxon>Micromonosporales</taxon>
        <taxon>Micromonosporaceae</taxon>
        <taxon>Couchioplanes</taxon>
    </lineage>
</organism>
<comment type="caution">
    <text evidence="1">The sequence shown here is derived from an EMBL/GenBank/DDBJ whole genome shotgun (WGS) entry which is preliminary data.</text>
</comment>
<evidence type="ECO:0000313" key="2">
    <source>
        <dbReference type="Proteomes" id="UP000182486"/>
    </source>
</evidence>
<dbReference type="Proteomes" id="UP000182486">
    <property type="component" value="Unassembled WGS sequence"/>
</dbReference>
<sequence>MHSEVLHTLDTHLQRLTTLRGDLVAKRSIAPGERLRIAADAMTCAEQCARILSRLLASDDPYGGAPGEPATR</sequence>
<keyword evidence="2" id="KW-1185">Reference proteome</keyword>
<proteinExistence type="predicted"/>
<protein>
    <submittedName>
        <fullName evidence="1">Uncharacterized protein</fullName>
    </submittedName>
</protein>
<reference evidence="1 2" key="1">
    <citation type="submission" date="2016-09" db="EMBL/GenBank/DDBJ databases">
        <title>Couchioplanes caeruleus draft genome sequence.</title>
        <authorList>
            <person name="Sheehan J."/>
            <person name="Caffrey P."/>
        </authorList>
    </citation>
    <scope>NUCLEOTIDE SEQUENCE [LARGE SCALE GENOMIC DNA]</scope>
    <source>
        <strain evidence="1 2">DSM 43634</strain>
    </source>
</reference>
<dbReference type="RefSeq" id="WP_071807252.1">
    <property type="nucleotide sequence ID" value="NZ_MEIA01000234.1"/>
</dbReference>
<accession>A0A1K0FH58</accession>
<evidence type="ECO:0000313" key="1">
    <source>
        <dbReference type="EMBL" id="OJF12177.1"/>
    </source>
</evidence>
<gene>
    <name evidence="1" type="ORF">BG844_22080</name>
</gene>
<dbReference type="AlphaFoldDB" id="A0A1K0FH58"/>
<dbReference type="EMBL" id="MEIA01000234">
    <property type="protein sequence ID" value="OJF12177.1"/>
    <property type="molecule type" value="Genomic_DNA"/>
</dbReference>
<name>A0A1K0FH58_9ACTN</name>